<dbReference type="AlphaFoldDB" id="A0A0B6Y3Y0"/>
<proteinExistence type="predicted"/>
<evidence type="ECO:0000313" key="1">
    <source>
        <dbReference type="EMBL" id="CEK50556.1"/>
    </source>
</evidence>
<feature type="non-terminal residue" evidence="1">
    <location>
        <position position="1"/>
    </location>
</feature>
<gene>
    <name evidence="1" type="primary">ORF11112</name>
</gene>
<organism evidence="1">
    <name type="scientific">Arion vulgaris</name>
    <dbReference type="NCBI Taxonomy" id="1028688"/>
    <lineage>
        <taxon>Eukaryota</taxon>
        <taxon>Metazoa</taxon>
        <taxon>Spiralia</taxon>
        <taxon>Lophotrochozoa</taxon>
        <taxon>Mollusca</taxon>
        <taxon>Gastropoda</taxon>
        <taxon>Heterobranchia</taxon>
        <taxon>Euthyneura</taxon>
        <taxon>Panpulmonata</taxon>
        <taxon>Eupulmonata</taxon>
        <taxon>Stylommatophora</taxon>
        <taxon>Helicina</taxon>
        <taxon>Arionoidea</taxon>
        <taxon>Arionidae</taxon>
        <taxon>Arion</taxon>
    </lineage>
</organism>
<reference evidence="1" key="1">
    <citation type="submission" date="2014-12" db="EMBL/GenBank/DDBJ databases">
        <title>Insight into the proteome of Arion vulgaris.</title>
        <authorList>
            <person name="Aradska J."/>
            <person name="Bulat T."/>
            <person name="Smidak R."/>
            <person name="Sarate P."/>
            <person name="Gangsoo J."/>
            <person name="Sialana F."/>
            <person name="Bilban M."/>
            <person name="Lubec G."/>
        </authorList>
    </citation>
    <scope>NUCLEOTIDE SEQUENCE</scope>
    <source>
        <tissue evidence="1">Skin</tissue>
    </source>
</reference>
<dbReference type="EMBL" id="HACG01003691">
    <property type="protein sequence ID" value="CEK50556.1"/>
    <property type="molecule type" value="Transcribed_RNA"/>
</dbReference>
<accession>A0A0B6Y3Y0</accession>
<sequence>GAVLTTLQTKVYHYRNFKLKKMFSMSKCLETESHGQNEQPEVKLKLMLGDQAGICGCQNQRPRV</sequence>
<name>A0A0B6Y3Y0_9EUPU</name>
<protein>
    <submittedName>
        <fullName evidence="1">Uncharacterized protein</fullName>
    </submittedName>
</protein>